<sequence>MTRPGAGAGAGPTEPSHRRCDVGGPERGYAEPVSAEPIPTSPGPWCPDPIRQQRADYTLADLRNLPDDAPRVELVDGVIRVTPSPTLGHQDIASLLWRWLAEHAPRHLRASQAVGVALSANTSRQPDVLLRHAEVDRDRSLLHPADVVLAVEIVSPGTRWTDRFAKPGEYAAVGIAHYWRIEQNPVHVYAYRLGEQPGPAGVPQYELVTDSADVIELTEPFVLKLPVADITP</sequence>
<dbReference type="GO" id="GO:0004519">
    <property type="term" value="F:endonuclease activity"/>
    <property type="evidence" value="ECO:0007669"/>
    <property type="project" value="UniProtKB-KW"/>
</dbReference>
<evidence type="ECO:0000313" key="3">
    <source>
        <dbReference type="EMBL" id="SCL59257.1"/>
    </source>
</evidence>
<dbReference type="InterPro" id="IPR012296">
    <property type="entry name" value="Nuclease_put_TT1808"/>
</dbReference>
<dbReference type="CDD" id="cd06260">
    <property type="entry name" value="DUF820-like"/>
    <property type="match status" value="1"/>
</dbReference>
<gene>
    <name evidence="3" type="ORF">GA0070617_4048</name>
</gene>
<dbReference type="SUPFAM" id="SSF52980">
    <property type="entry name" value="Restriction endonuclease-like"/>
    <property type="match status" value="1"/>
</dbReference>
<dbReference type="InterPro" id="IPR011335">
    <property type="entry name" value="Restrct_endonuc-II-like"/>
</dbReference>
<accession>A0A1C6UZ71</accession>
<evidence type="ECO:0000256" key="1">
    <source>
        <dbReference type="SAM" id="MobiDB-lite"/>
    </source>
</evidence>
<feature type="compositionally biased region" description="Gly residues" evidence="1">
    <location>
        <begin position="1"/>
        <end position="10"/>
    </location>
</feature>
<evidence type="ECO:0000259" key="2">
    <source>
        <dbReference type="Pfam" id="PF05685"/>
    </source>
</evidence>
<organism evidence="3 4">
    <name type="scientific">Micromonospora yangpuensis</name>
    <dbReference type="NCBI Taxonomy" id="683228"/>
    <lineage>
        <taxon>Bacteria</taxon>
        <taxon>Bacillati</taxon>
        <taxon>Actinomycetota</taxon>
        <taxon>Actinomycetes</taxon>
        <taxon>Micromonosporales</taxon>
        <taxon>Micromonosporaceae</taxon>
        <taxon>Micromonospora</taxon>
    </lineage>
</organism>
<keyword evidence="3" id="KW-0540">Nuclease</keyword>
<keyword evidence="3" id="KW-0378">Hydrolase</keyword>
<dbReference type="Pfam" id="PF05685">
    <property type="entry name" value="Uma2"/>
    <property type="match status" value="1"/>
</dbReference>
<keyword evidence="4" id="KW-1185">Reference proteome</keyword>
<dbReference type="Gene3D" id="3.90.1570.10">
    <property type="entry name" value="tt1808, chain A"/>
    <property type="match status" value="1"/>
</dbReference>
<proteinExistence type="predicted"/>
<feature type="domain" description="Putative restriction endonuclease" evidence="2">
    <location>
        <begin position="61"/>
        <end position="221"/>
    </location>
</feature>
<dbReference type="EMBL" id="FMIA01000002">
    <property type="protein sequence ID" value="SCL59257.1"/>
    <property type="molecule type" value="Genomic_DNA"/>
</dbReference>
<evidence type="ECO:0000313" key="4">
    <source>
        <dbReference type="Proteomes" id="UP000198937"/>
    </source>
</evidence>
<feature type="region of interest" description="Disordered" evidence="1">
    <location>
        <begin position="1"/>
        <end position="49"/>
    </location>
</feature>
<dbReference type="PANTHER" id="PTHR35400:SF3">
    <property type="entry name" value="SLL1072 PROTEIN"/>
    <property type="match status" value="1"/>
</dbReference>
<dbReference type="Proteomes" id="UP000198937">
    <property type="component" value="Unassembled WGS sequence"/>
</dbReference>
<protein>
    <submittedName>
        <fullName evidence="3">Endonuclease, Uma2 family (Restriction endonuclease fold)</fullName>
    </submittedName>
</protein>
<name>A0A1C6UZ71_9ACTN</name>
<dbReference type="STRING" id="683228.GA0070617_4048"/>
<dbReference type="AlphaFoldDB" id="A0A1C6UZ71"/>
<dbReference type="PANTHER" id="PTHR35400">
    <property type="entry name" value="SLR1083 PROTEIN"/>
    <property type="match status" value="1"/>
</dbReference>
<dbReference type="InterPro" id="IPR008538">
    <property type="entry name" value="Uma2"/>
</dbReference>
<reference evidence="3 4" key="1">
    <citation type="submission" date="2016-06" db="EMBL/GenBank/DDBJ databases">
        <authorList>
            <person name="Kjaerup R.B."/>
            <person name="Dalgaard T.S."/>
            <person name="Juul-Madsen H.R."/>
        </authorList>
    </citation>
    <scope>NUCLEOTIDE SEQUENCE [LARGE SCALE GENOMIC DNA]</scope>
    <source>
        <strain evidence="3 4">DSM 45577</strain>
    </source>
</reference>
<keyword evidence="3" id="KW-0255">Endonuclease</keyword>